<dbReference type="EMBL" id="CP003876">
    <property type="protein sequence ID" value="AFU02667.1"/>
    <property type="molecule type" value="Genomic_DNA"/>
</dbReference>
<sequence length="102" mass="9878">MKLQMFVTSVSVAGLFMLASQVSHAGPVPSGSAGTGSSVIDAGSAATGSAGLSQTGSVGGAYADCDQARVAGHAPIFTGEPGYSPKLDGEDGIIDGFACPTV</sequence>
<dbReference type="InterPro" id="IPR008613">
    <property type="entry name" value="Excalibur_Ca-bd_domain"/>
</dbReference>
<evidence type="ECO:0000256" key="1">
    <source>
        <dbReference type="SAM" id="SignalP"/>
    </source>
</evidence>
<keyword evidence="4" id="KW-1185">Reference proteome</keyword>
<keyword evidence="1" id="KW-0732">Signal</keyword>
<organism evidence="3 4">
    <name type="scientific">Nocardia brasiliensis (strain ATCC 700358 / HUJEG-1)</name>
    <dbReference type="NCBI Taxonomy" id="1133849"/>
    <lineage>
        <taxon>Bacteria</taxon>
        <taxon>Bacillati</taxon>
        <taxon>Actinomycetota</taxon>
        <taxon>Actinomycetes</taxon>
        <taxon>Mycobacteriales</taxon>
        <taxon>Nocardiaceae</taxon>
        <taxon>Nocardia</taxon>
    </lineage>
</organism>
<accession>K0EYV2</accession>
<protein>
    <recommendedName>
        <fullName evidence="2">Excalibur calcium-binding domain-containing protein</fullName>
    </recommendedName>
</protein>
<reference evidence="3 4" key="1">
    <citation type="journal article" date="2012" name="J. Bacteriol.">
        <title>Complete genome sequence of Nocardia brasiliensis HUJEG-1.</title>
        <authorList>
            <person name="Vera-Cabrera L."/>
            <person name="Ortiz-Lopez R."/>
            <person name="Elizondo-Gonzalez R."/>
            <person name="Perez-Maya A.A."/>
            <person name="Ocampo-Candiani J."/>
        </authorList>
    </citation>
    <scope>NUCLEOTIDE SEQUENCE [LARGE SCALE GENOMIC DNA]</scope>
    <source>
        <strain evidence="4">ATCC 700358</strain>
    </source>
</reference>
<name>K0EYV2_NOCB7</name>
<evidence type="ECO:0000313" key="3">
    <source>
        <dbReference type="EMBL" id="AFU02667.1"/>
    </source>
</evidence>
<evidence type="ECO:0000259" key="2">
    <source>
        <dbReference type="SMART" id="SM00894"/>
    </source>
</evidence>
<gene>
    <name evidence="3" type="ORF">O3I_023560</name>
</gene>
<feature type="signal peptide" evidence="1">
    <location>
        <begin position="1"/>
        <end position="25"/>
    </location>
</feature>
<dbReference type="Pfam" id="PF05901">
    <property type="entry name" value="Excalibur"/>
    <property type="match status" value="1"/>
</dbReference>
<dbReference type="SMART" id="SM00894">
    <property type="entry name" value="Excalibur"/>
    <property type="match status" value="1"/>
</dbReference>
<proteinExistence type="predicted"/>
<dbReference type="Proteomes" id="UP000006304">
    <property type="component" value="Chromosome"/>
</dbReference>
<dbReference type="KEGG" id="nbr:O3I_023560"/>
<dbReference type="AlphaFoldDB" id="K0EYV2"/>
<dbReference type="HOGENOM" id="CLU_2070650_0_0_11"/>
<feature type="domain" description="Excalibur calcium-binding" evidence="2">
    <location>
        <begin position="61"/>
        <end position="100"/>
    </location>
</feature>
<evidence type="ECO:0000313" key="4">
    <source>
        <dbReference type="Proteomes" id="UP000006304"/>
    </source>
</evidence>
<feature type="chain" id="PRO_5003831537" description="Excalibur calcium-binding domain-containing protein" evidence="1">
    <location>
        <begin position="26"/>
        <end position="102"/>
    </location>
</feature>